<dbReference type="EMBL" id="UOEP01000115">
    <property type="protein sequence ID" value="VAW20270.1"/>
    <property type="molecule type" value="Genomic_DNA"/>
</dbReference>
<feature type="compositionally biased region" description="Basic and acidic residues" evidence="3">
    <location>
        <begin position="187"/>
        <end position="257"/>
    </location>
</feature>
<gene>
    <name evidence="4" type="ORF">MNBD_BACTEROID01-2866</name>
</gene>
<proteinExistence type="inferred from homology"/>
<dbReference type="InterPro" id="IPR023803">
    <property type="entry name" value="Ribosomal_bS16_dom_sf"/>
</dbReference>
<dbReference type="GO" id="GO:0003735">
    <property type="term" value="F:structural constituent of ribosome"/>
    <property type="evidence" value="ECO:0007669"/>
    <property type="project" value="InterPro"/>
</dbReference>
<evidence type="ECO:0000256" key="2">
    <source>
        <dbReference type="ARBA" id="ARBA00023274"/>
    </source>
</evidence>
<organism evidence="4">
    <name type="scientific">hydrothermal vent metagenome</name>
    <dbReference type="NCBI Taxonomy" id="652676"/>
    <lineage>
        <taxon>unclassified sequences</taxon>
        <taxon>metagenomes</taxon>
        <taxon>ecological metagenomes</taxon>
    </lineage>
</organism>
<evidence type="ECO:0000256" key="3">
    <source>
        <dbReference type="SAM" id="MobiDB-lite"/>
    </source>
</evidence>
<evidence type="ECO:0000256" key="1">
    <source>
        <dbReference type="ARBA" id="ARBA00022980"/>
    </source>
</evidence>
<dbReference type="InterPro" id="IPR000307">
    <property type="entry name" value="Ribosomal_bS16"/>
</dbReference>
<dbReference type="PANTHER" id="PTHR12919:SF20">
    <property type="entry name" value="SMALL RIBOSOMAL SUBUNIT PROTEIN BS16M"/>
    <property type="match status" value="1"/>
</dbReference>
<dbReference type="GO" id="GO:0006412">
    <property type="term" value="P:translation"/>
    <property type="evidence" value="ECO:0007669"/>
    <property type="project" value="InterPro"/>
</dbReference>
<feature type="compositionally biased region" description="Low complexity" evidence="3">
    <location>
        <begin position="172"/>
        <end position="183"/>
    </location>
</feature>
<dbReference type="GO" id="GO:0015935">
    <property type="term" value="C:small ribosomal subunit"/>
    <property type="evidence" value="ECO:0007669"/>
    <property type="project" value="TreeGrafter"/>
</dbReference>
<keyword evidence="2" id="KW-0687">Ribonucleoprotein</keyword>
<feature type="region of interest" description="Disordered" evidence="3">
    <location>
        <begin position="159"/>
        <end position="257"/>
    </location>
</feature>
<protein>
    <submittedName>
        <fullName evidence="4">SSU ribosomal protein S16p</fullName>
    </submittedName>
</protein>
<dbReference type="GO" id="GO:0005737">
    <property type="term" value="C:cytoplasm"/>
    <property type="evidence" value="ECO:0007669"/>
    <property type="project" value="UniProtKB-ARBA"/>
</dbReference>
<reference evidence="4" key="1">
    <citation type="submission" date="2018-06" db="EMBL/GenBank/DDBJ databases">
        <authorList>
            <person name="Zhirakovskaya E."/>
        </authorList>
    </citation>
    <scope>NUCLEOTIDE SEQUENCE</scope>
</reference>
<name>A0A3B0TU67_9ZZZZ</name>
<evidence type="ECO:0000313" key="4">
    <source>
        <dbReference type="EMBL" id="VAW20270.1"/>
    </source>
</evidence>
<accession>A0A3B0TU67</accession>
<dbReference type="AlphaFoldDB" id="A0A3B0TU67"/>
<dbReference type="PANTHER" id="PTHR12919">
    <property type="entry name" value="30S RIBOSOMAL PROTEIN S16"/>
    <property type="match status" value="1"/>
</dbReference>
<keyword evidence="1 4" id="KW-0689">Ribosomal protein</keyword>
<dbReference type="NCBIfam" id="NF011094">
    <property type="entry name" value="PRK14521.1"/>
    <property type="match status" value="1"/>
</dbReference>
<sequence>MPARIRLARHGRKRHAYYHIVVADSRAPRDGRFIERIGTYNPNTNPATIDLDFDKALSWLQNGAQPSDTVNAILSYKGVLYKKHLLGGVKKGAFDEEEAEKRFEAWLAEKEAKIQAKKDRIASDVDKANQKQFEAETKIKEERAAVIAAKNAELAAEVEETAEGAVAEEEAPAAVEPPVAEEAPAAEEVKVEEAKSEEPAKEETAKAAPAEEKAEPKAETPAKEEEKAEKEPETPAKEEEKAEKKPETPAEGKDSKE</sequence>
<feature type="compositionally biased region" description="Acidic residues" evidence="3">
    <location>
        <begin position="159"/>
        <end position="171"/>
    </location>
</feature>
<dbReference type="NCBIfam" id="TIGR00002">
    <property type="entry name" value="S16"/>
    <property type="match status" value="1"/>
</dbReference>
<dbReference type="HAMAP" id="MF_00385">
    <property type="entry name" value="Ribosomal_bS16"/>
    <property type="match status" value="1"/>
</dbReference>
<dbReference type="Pfam" id="PF00886">
    <property type="entry name" value="Ribosomal_S16"/>
    <property type="match status" value="1"/>
</dbReference>
<dbReference type="Gene3D" id="3.30.1320.10">
    <property type="match status" value="1"/>
</dbReference>
<dbReference type="SUPFAM" id="SSF54565">
    <property type="entry name" value="Ribosomal protein S16"/>
    <property type="match status" value="1"/>
</dbReference>